<protein>
    <submittedName>
        <fullName evidence="1">Uncharacterized protein</fullName>
    </submittedName>
</protein>
<dbReference type="RefSeq" id="XP_025521498.1">
    <property type="nucleotide sequence ID" value="XM_025659116.1"/>
</dbReference>
<gene>
    <name evidence="1" type="ORF">BO85DRAFT_444808</name>
</gene>
<feature type="non-terminal residue" evidence="1">
    <location>
        <position position="80"/>
    </location>
</feature>
<name>A0A8G1VS50_9EURO</name>
<proteinExistence type="predicted"/>
<organism evidence="1 2">
    <name type="scientific">Aspergillus piperis CBS 112811</name>
    <dbReference type="NCBI Taxonomy" id="1448313"/>
    <lineage>
        <taxon>Eukaryota</taxon>
        <taxon>Fungi</taxon>
        <taxon>Dikarya</taxon>
        <taxon>Ascomycota</taxon>
        <taxon>Pezizomycotina</taxon>
        <taxon>Eurotiomycetes</taxon>
        <taxon>Eurotiomycetidae</taxon>
        <taxon>Eurotiales</taxon>
        <taxon>Aspergillaceae</taxon>
        <taxon>Aspergillus</taxon>
        <taxon>Aspergillus subgen. Circumdati</taxon>
    </lineage>
</organism>
<dbReference type="GeneID" id="37162518"/>
<dbReference type="EMBL" id="KZ825054">
    <property type="protein sequence ID" value="RAH63576.1"/>
    <property type="molecule type" value="Genomic_DNA"/>
</dbReference>
<reference evidence="1 2" key="1">
    <citation type="submission" date="2018-02" db="EMBL/GenBank/DDBJ databases">
        <title>The genomes of Aspergillus section Nigri reveals drivers in fungal speciation.</title>
        <authorList>
            <consortium name="DOE Joint Genome Institute"/>
            <person name="Vesth T.C."/>
            <person name="Nybo J."/>
            <person name="Theobald S."/>
            <person name="Brandl J."/>
            <person name="Frisvad J.C."/>
            <person name="Nielsen K.F."/>
            <person name="Lyhne E.K."/>
            <person name="Kogle M.E."/>
            <person name="Kuo A."/>
            <person name="Riley R."/>
            <person name="Clum A."/>
            <person name="Nolan M."/>
            <person name="Lipzen A."/>
            <person name="Salamov A."/>
            <person name="Henrissat B."/>
            <person name="Wiebenga A."/>
            <person name="De vries R.P."/>
            <person name="Grigoriev I.V."/>
            <person name="Mortensen U.H."/>
            <person name="Andersen M.R."/>
            <person name="Baker S.E."/>
        </authorList>
    </citation>
    <scope>NUCLEOTIDE SEQUENCE [LARGE SCALE GENOMIC DNA]</scope>
    <source>
        <strain evidence="1 2">CBS 112811</strain>
    </source>
</reference>
<dbReference type="AlphaFoldDB" id="A0A8G1VS50"/>
<sequence length="80" mass="9126">MYHARGQSKYDGRVIANLTSETAIHYHNHCIEHLISLPESLPEIEKENLLAAAIILRFYEEVDGKYKAVFVEQARPSSVN</sequence>
<keyword evidence="2" id="KW-1185">Reference proteome</keyword>
<dbReference type="Proteomes" id="UP000249526">
    <property type="component" value="Unassembled WGS sequence"/>
</dbReference>
<evidence type="ECO:0000313" key="1">
    <source>
        <dbReference type="EMBL" id="RAH63576.1"/>
    </source>
</evidence>
<accession>A0A8G1VS50</accession>
<evidence type="ECO:0000313" key="2">
    <source>
        <dbReference type="Proteomes" id="UP000249526"/>
    </source>
</evidence>